<accession>A0A177KYM3</accession>
<dbReference type="AlphaFoldDB" id="A0A177KYM3"/>
<name>A0A177KYM3_9BACI</name>
<dbReference type="Proteomes" id="UP000077271">
    <property type="component" value="Unassembled WGS sequence"/>
</dbReference>
<reference evidence="1 2" key="1">
    <citation type="submission" date="2016-01" db="EMBL/GenBank/DDBJ databases">
        <title>Investigation of taxonomic status of Bacillus aminovorans.</title>
        <authorList>
            <person name="Verma A."/>
            <person name="Pal Y."/>
            <person name="Krishnamurthi S."/>
        </authorList>
    </citation>
    <scope>NUCLEOTIDE SEQUENCE [LARGE SCALE GENOMIC DNA]</scope>
    <source>
        <strain evidence="1 2">DSM 4337</strain>
    </source>
</reference>
<sequence length="77" mass="8907">MLIYLINVSRFYVEYMLESDQGSFGGGDVSLNEQDEISLRNEKITKTVTSETEEVTLTLDWQENNETKTEVIILEKK</sequence>
<evidence type="ECO:0000313" key="2">
    <source>
        <dbReference type="Proteomes" id="UP000077271"/>
    </source>
</evidence>
<comment type="caution">
    <text evidence="1">The sequence shown here is derived from an EMBL/GenBank/DDBJ whole genome shotgun (WGS) entry which is preliminary data.</text>
</comment>
<protein>
    <submittedName>
        <fullName evidence="1">Uncharacterized protein</fullName>
    </submittedName>
</protein>
<evidence type="ECO:0000313" key="1">
    <source>
        <dbReference type="EMBL" id="OAH57651.1"/>
    </source>
</evidence>
<dbReference type="EMBL" id="LQWZ01000012">
    <property type="protein sequence ID" value="OAH57651.1"/>
    <property type="molecule type" value="Genomic_DNA"/>
</dbReference>
<gene>
    <name evidence="1" type="ORF">AWH48_01130</name>
</gene>
<organism evidence="1 2">
    <name type="scientific">Domibacillus aminovorans</name>
    <dbReference type="NCBI Taxonomy" id="29332"/>
    <lineage>
        <taxon>Bacteria</taxon>
        <taxon>Bacillati</taxon>
        <taxon>Bacillota</taxon>
        <taxon>Bacilli</taxon>
        <taxon>Bacillales</taxon>
        <taxon>Bacillaceae</taxon>
        <taxon>Domibacillus</taxon>
    </lineage>
</organism>
<proteinExistence type="predicted"/>